<dbReference type="EMBL" id="GBRH01280732">
    <property type="protein sequence ID" value="JAD17163.1"/>
    <property type="molecule type" value="Transcribed_RNA"/>
</dbReference>
<organism evidence="1">
    <name type="scientific">Arundo donax</name>
    <name type="common">Giant reed</name>
    <name type="synonym">Donax arundinaceus</name>
    <dbReference type="NCBI Taxonomy" id="35708"/>
    <lineage>
        <taxon>Eukaryota</taxon>
        <taxon>Viridiplantae</taxon>
        <taxon>Streptophyta</taxon>
        <taxon>Embryophyta</taxon>
        <taxon>Tracheophyta</taxon>
        <taxon>Spermatophyta</taxon>
        <taxon>Magnoliopsida</taxon>
        <taxon>Liliopsida</taxon>
        <taxon>Poales</taxon>
        <taxon>Poaceae</taxon>
        <taxon>PACMAD clade</taxon>
        <taxon>Arundinoideae</taxon>
        <taxon>Arundineae</taxon>
        <taxon>Arundo</taxon>
    </lineage>
</organism>
<reference evidence="1" key="1">
    <citation type="submission" date="2014-09" db="EMBL/GenBank/DDBJ databases">
        <authorList>
            <person name="Magalhaes I.L.F."/>
            <person name="Oliveira U."/>
            <person name="Santos F.R."/>
            <person name="Vidigal T.H.D.A."/>
            <person name="Brescovit A.D."/>
            <person name="Santos A.J."/>
        </authorList>
    </citation>
    <scope>NUCLEOTIDE SEQUENCE</scope>
    <source>
        <tissue evidence="1">Shoot tissue taken approximately 20 cm above the soil surface</tissue>
    </source>
</reference>
<name>A0A0A8XWP7_ARUDO</name>
<protein>
    <submittedName>
        <fullName evidence="1">Uncharacterized protein</fullName>
    </submittedName>
</protein>
<reference evidence="1" key="2">
    <citation type="journal article" date="2015" name="Data Brief">
        <title>Shoot transcriptome of the giant reed, Arundo donax.</title>
        <authorList>
            <person name="Barrero R.A."/>
            <person name="Guerrero F.D."/>
            <person name="Moolhuijzen P."/>
            <person name="Goolsby J.A."/>
            <person name="Tidwell J."/>
            <person name="Bellgard S.E."/>
            <person name="Bellgard M.I."/>
        </authorList>
    </citation>
    <scope>NUCLEOTIDE SEQUENCE</scope>
    <source>
        <tissue evidence="1">Shoot tissue taken approximately 20 cm above the soil surface</tissue>
    </source>
</reference>
<sequence length="52" mass="5379">MRCHVTVVAAASRSLPQKNLSFPPFPLSLSLFSASEVGERQFGDSGAVGGGD</sequence>
<dbReference type="AlphaFoldDB" id="A0A0A8XWP7"/>
<accession>A0A0A8XWP7</accession>
<proteinExistence type="predicted"/>
<evidence type="ECO:0000313" key="1">
    <source>
        <dbReference type="EMBL" id="JAD17163.1"/>
    </source>
</evidence>